<dbReference type="SMART" id="SM01231">
    <property type="entry name" value="H-kinase_dim"/>
    <property type="match status" value="1"/>
</dbReference>
<feature type="region of interest" description="Disordered" evidence="9">
    <location>
        <begin position="388"/>
        <end position="409"/>
    </location>
</feature>
<keyword evidence="5 14" id="KW-0418">Kinase</keyword>
<evidence type="ECO:0000256" key="9">
    <source>
        <dbReference type="SAM" id="MobiDB-lite"/>
    </source>
</evidence>
<organism evidence="14 15">
    <name type="scientific">Shackletoniella antarctica</name>
    <dbReference type="NCBI Taxonomy" id="268115"/>
    <lineage>
        <taxon>Bacteria</taxon>
        <taxon>Bacillati</taxon>
        <taxon>Cyanobacteriota</taxon>
        <taxon>Cyanophyceae</taxon>
        <taxon>Oculatellales</taxon>
        <taxon>Oculatellaceae</taxon>
        <taxon>Shackletoniella</taxon>
    </lineage>
</organism>
<dbReference type="Gene3D" id="3.30.565.10">
    <property type="entry name" value="Histidine kinase-like ATPase, C-terminal domain"/>
    <property type="match status" value="1"/>
</dbReference>
<dbReference type="SUPFAM" id="SSF55874">
    <property type="entry name" value="ATPase domain of HSP90 chaperone/DNA topoisomerase II/histidine kinase"/>
    <property type="match status" value="1"/>
</dbReference>
<dbReference type="FunFam" id="3.30.565.10:FF:000016">
    <property type="entry name" value="Chemotaxis protein CheA, putative"/>
    <property type="match status" value="1"/>
</dbReference>
<dbReference type="PROSITE" id="PS50110">
    <property type="entry name" value="RESPONSE_REGULATORY"/>
    <property type="match status" value="1"/>
</dbReference>
<evidence type="ECO:0000259" key="10">
    <source>
        <dbReference type="PROSITE" id="PS50109"/>
    </source>
</evidence>
<feature type="modified residue" description="4-aspartylphosphate" evidence="8">
    <location>
        <position position="979"/>
    </location>
</feature>
<accession>A0A2W4XEP0</accession>
<sequence length="1052" mass="114831">MSDAKELEIRLQFLDEAQEYLETLGTNLMGLPQTFEASTINEALRAAHSIKGGAALMGFQLLSDFAHRLEDSLKVLKVQRGKVEVDNHLEQQLLAAVDCLSQVMVGQRQYLSQGNMHQPPVEQQWIDQHASPIFDQLHDRLGDPADEDAYSMLSPEDGQDIIPLLFQSEVEGCLNRLEGALTELSPCLREETQILAQELGGLGEMLQLQGFVSLCQSVADQVTAAADEALVSVAQEALVVWRRAQALVLTGHLAEIPTQMTADSEVTESFGIESFGIESFGIDSLEIDSSGSLIPTLNDGEITAPLWPMGDEPGLRPDYLFDGEPGEAGNADWLTDSIDGEIAGPATTSNADAFAAAGWDMDGEVADSTTTPNVDAFAAAGWDAGASGASNSQSAAAAETDSPASDSTVRVPVKQINQLSDLFGELTIERHRLELEVSRMRGLVGTLQTRMRTLDQVNNDLRNAYDRVATQDRSLLPASGTAHNGQNGSGLGLQPAATAPQPQFDVLELDHYRDLHLPFREIIETIIQLQEVGADIELSLDGTEQGTHTLRKTSRQLQKNITQLRMRPLADIFERYPRSLRQMSLQYNKPVELKLKGDRTLVDRNVLEALQEPLMHIIRNCFDHGIEAAETRQQRGKPAVGTIAISAHQQNSRTIIIIRDDGGGIAVEKIRDRARHMGLDEGLLALASTQELLSLIFEPGFSTASEVTDLSGRGIGMDVVRTKLKEIRGDIQVDTEPGTGTTFVISIPYTLSVTRVLIAESRNMRMAFPVDTIEEVFALSHEEVITTAGRDSFEWNGELVQLVRLADWLHFNCPVALESPETSPAISTPTVMLVQANQRLVGIQVERSWGEQEVALRRVVGNLPMPKGFNSCTIMGDGQVVPLVNTPELLYWIASCEASGSDPLDATPIPAFLTSGPGYETSTISRRPTVLLVDDSINVRRLLALTLEKAGYQVAQAKDGQDALDKLTAGLAVEAVICDVEMPRLDGYGFLARLKAETDHENLPVAMLTSRSSKKHRQLAMNLGAAAYFTKPYNEQTLLKTLEDMIQPALVS</sequence>
<feature type="domain" description="Response regulatory" evidence="11">
    <location>
        <begin position="929"/>
        <end position="1046"/>
    </location>
</feature>
<proteinExistence type="predicted"/>
<keyword evidence="3 8" id="KW-0597">Phosphoprotein</keyword>
<dbReference type="Pfam" id="PF01627">
    <property type="entry name" value="Hpt"/>
    <property type="match status" value="1"/>
</dbReference>
<dbReference type="InterPro" id="IPR036061">
    <property type="entry name" value="CheW-like_dom_sf"/>
</dbReference>
<evidence type="ECO:0000256" key="4">
    <source>
        <dbReference type="ARBA" id="ARBA00022679"/>
    </source>
</evidence>
<dbReference type="SMART" id="SM00387">
    <property type="entry name" value="HATPase_c"/>
    <property type="match status" value="1"/>
</dbReference>
<dbReference type="Pfam" id="PF01584">
    <property type="entry name" value="CheW"/>
    <property type="match status" value="1"/>
</dbReference>
<dbReference type="SUPFAM" id="SSF47226">
    <property type="entry name" value="Histidine-containing phosphotransfer domain, HPT domain"/>
    <property type="match status" value="1"/>
</dbReference>
<dbReference type="Pfam" id="PF02518">
    <property type="entry name" value="HATPase_c"/>
    <property type="match status" value="1"/>
</dbReference>
<protein>
    <recommendedName>
        <fullName evidence="2">histidine kinase</fullName>
        <ecNumber evidence="2">2.7.13.3</ecNumber>
    </recommendedName>
</protein>
<dbReference type="PRINTS" id="PR00344">
    <property type="entry name" value="BCTRLSENSOR"/>
</dbReference>
<gene>
    <name evidence="14" type="ORF">DCF17_22380</name>
</gene>
<dbReference type="InterPro" id="IPR036097">
    <property type="entry name" value="HisK_dim/P_sf"/>
</dbReference>
<dbReference type="InterPro" id="IPR037006">
    <property type="entry name" value="CheA-like_homodim_sf"/>
</dbReference>
<dbReference type="SMART" id="SM00260">
    <property type="entry name" value="CheW"/>
    <property type="match status" value="1"/>
</dbReference>
<name>A0A2W4XEP0_9CYAN</name>
<reference evidence="15" key="1">
    <citation type="submission" date="2018-04" db="EMBL/GenBank/DDBJ databases">
        <authorList>
            <person name="Cornet L."/>
        </authorList>
    </citation>
    <scope>NUCLEOTIDE SEQUENCE [LARGE SCALE GENOMIC DNA]</scope>
</reference>
<dbReference type="Pfam" id="PF00072">
    <property type="entry name" value="Response_reg"/>
    <property type="match status" value="1"/>
</dbReference>
<dbReference type="GO" id="GO:0006935">
    <property type="term" value="P:chemotaxis"/>
    <property type="evidence" value="ECO:0007669"/>
    <property type="project" value="InterPro"/>
</dbReference>
<dbReference type="Proteomes" id="UP000249081">
    <property type="component" value="Unassembled WGS sequence"/>
</dbReference>
<dbReference type="SUPFAM" id="SSF47384">
    <property type="entry name" value="Homodimeric domain of signal transducing histidine kinase"/>
    <property type="match status" value="1"/>
</dbReference>
<evidence type="ECO:0000313" key="14">
    <source>
        <dbReference type="EMBL" id="PZO33125.1"/>
    </source>
</evidence>
<dbReference type="InterPro" id="IPR003594">
    <property type="entry name" value="HATPase_dom"/>
</dbReference>
<dbReference type="Gene3D" id="1.10.287.560">
    <property type="entry name" value="Histidine kinase CheA-like, homodimeric domain"/>
    <property type="match status" value="1"/>
</dbReference>
<dbReference type="InterPro" id="IPR005467">
    <property type="entry name" value="His_kinase_dom"/>
</dbReference>
<feature type="domain" description="HPt" evidence="13">
    <location>
        <begin position="2"/>
        <end position="107"/>
    </location>
</feature>
<keyword evidence="6" id="KW-0902">Two-component regulatory system</keyword>
<dbReference type="Gene3D" id="3.40.50.2300">
    <property type="match status" value="1"/>
</dbReference>
<dbReference type="PANTHER" id="PTHR43395:SF1">
    <property type="entry name" value="CHEMOTAXIS PROTEIN CHEA"/>
    <property type="match status" value="1"/>
</dbReference>
<dbReference type="PROSITE" id="PS50109">
    <property type="entry name" value="HIS_KIN"/>
    <property type="match status" value="1"/>
</dbReference>
<dbReference type="InterPro" id="IPR004105">
    <property type="entry name" value="CheA-like_dim"/>
</dbReference>
<evidence type="ECO:0000256" key="2">
    <source>
        <dbReference type="ARBA" id="ARBA00012438"/>
    </source>
</evidence>
<dbReference type="GO" id="GO:0005737">
    <property type="term" value="C:cytoplasm"/>
    <property type="evidence" value="ECO:0007669"/>
    <property type="project" value="InterPro"/>
</dbReference>
<dbReference type="SUPFAM" id="SSF50341">
    <property type="entry name" value="CheW-like"/>
    <property type="match status" value="1"/>
</dbReference>
<keyword evidence="4" id="KW-0808">Transferase</keyword>
<evidence type="ECO:0000256" key="7">
    <source>
        <dbReference type="PROSITE-ProRule" id="PRU00110"/>
    </source>
</evidence>
<dbReference type="InterPro" id="IPR002545">
    <property type="entry name" value="CheW-lke_dom"/>
</dbReference>
<dbReference type="SMART" id="SM00073">
    <property type="entry name" value="HPT"/>
    <property type="match status" value="1"/>
</dbReference>
<feature type="compositionally biased region" description="Low complexity" evidence="9">
    <location>
        <begin position="388"/>
        <end position="398"/>
    </location>
</feature>
<evidence type="ECO:0000259" key="13">
    <source>
        <dbReference type="PROSITE" id="PS50894"/>
    </source>
</evidence>
<dbReference type="InterPro" id="IPR051315">
    <property type="entry name" value="Bact_Chemotaxis_CheA"/>
</dbReference>
<reference evidence="14 15" key="2">
    <citation type="submission" date="2018-06" db="EMBL/GenBank/DDBJ databases">
        <title>Metagenomic assembly of (sub)arctic Cyanobacteria and their associated microbiome from non-axenic cultures.</title>
        <authorList>
            <person name="Baurain D."/>
        </authorList>
    </citation>
    <scope>NUCLEOTIDE SEQUENCE [LARGE SCALE GENOMIC DNA]</scope>
    <source>
        <strain evidence="14">ULC041bin1</strain>
    </source>
</reference>
<dbReference type="InterPro" id="IPR008207">
    <property type="entry name" value="Sig_transdc_His_kin_Hpt_dom"/>
</dbReference>
<evidence type="ECO:0000256" key="8">
    <source>
        <dbReference type="PROSITE-ProRule" id="PRU00169"/>
    </source>
</evidence>
<evidence type="ECO:0000259" key="12">
    <source>
        <dbReference type="PROSITE" id="PS50851"/>
    </source>
</evidence>
<dbReference type="Gene3D" id="1.20.120.160">
    <property type="entry name" value="HPT domain"/>
    <property type="match status" value="1"/>
</dbReference>
<dbReference type="SUPFAM" id="SSF52172">
    <property type="entry name" value="CheY-like"/>
    <property type="match status" value="1"/>
</dbReference>
<dbReference type="PROSITE" id="PS50894">
    <property type="entry name" value="HPT"/>
    <property type="match status" value="1"/>
</dbReference>
<evidence type="ECO:0000259" key="11">
    <source>
        <dbReference type="PROSITE" id="PS50110"/>
    </source>
</evidence>
<comment type="caution">
    <text evidence="14">The sequence shown here is derived from an EMBL/GenBank/DDBJ whole genome shotgun (WGS) entry which is preliminary data.</text>
</comment>
<evidence type="ECO:0000256" key="3">
    <source>
        <dbReference type="ARBA" id="ARBA00022553"/>
    </source>
</evidence>
<feature type="domain" description="CheW-like" evidence="12">
    <location>
        <begin position="753"/>
        <end position="895"/>
    </location>
</feature>
<dbReference type="Gene3D" id="2.30.30.40">
    <property type="entry name" value="SH3 Domains"/>
    <property type="match status" value="1"/>
</dbReference>
<comment type="catalytic activity">
    <reaction evidence="1">
        <text>ATP + protein L-histidine = ADP + protein N-phospho-L-histidine.</text>
        <dbReference type="EC" id="2.7.13.3"/>
    </reaction>
</comment>
<dbReference type="GO" id="GO:0000155">
    <property type="term" value="F:phosphorelay sensor kinase activity"/>
    <property type="evidence" value="ECO:0007669"/>
    <property type="project" value="InterPro"/>
</dbReference>
<evidence type="ECO:0000256" key="5">
    <source>
        <dbReference type="ARBA" id="ARBA00022777"/>
    </source>
</evidence>
<evidence type="ECO:0000313" key="15">
    <source>
        <dbReference type="Proteomes" id="UP000249081"/>
    </source>
</evidence>
<dbReference type="InterPro" id="IPR036641">
    <property type="entry name" value="HPT_dom_sf"/>
</dbReference>
<dbReference type="AlphaFoldDB" id="A0A2W4XEP0"/>
<dbReference type="InterPro" id="IPR001789">
    <property type="entry name" value="Sig_transdc_resp-reg_receiver"/>
</dbReference>
<dbReference type="Pfam" id="PF02895">
    <property type="entry name" value="H-kinase_dim"/>
    <property type="match status" value="1"/>
</dbReference>
<feature type="modified residue" description="Phosphohistidine" evidence="7">
    <location>
        <position position="48"/>
    </location>
</feature>
<evidence type="ECO:0000256" key="1">
    <source>
        <dbReference type="ARBA" id="ARBA00000085"/>
    </source>
</evidence>
<feature type="domain" description="Histidine kinase" evidence="10">
    <location>
        <begin position="510"/>
        <end position="751"/>
    </location>
</feature>
<dbReference type="InterPro" id="IPR004358">
    <property type="entry name" value="Sig_transdc_His_kin-like_C"/>
</dbReference>
<dbReference type="SMART" id="SM00448">
    <property type="entry name" value="REC"/>
    <property type="match status" value="1"/>
</dbReference>
<evidence type="ECO:0000256" key="6">
    <source>
        <dbReference type="ARBA" id="ARBA00023012"/>
    </source>
</evidence>
<dbReference type="InterPro" id="IPR011006">
    <property type="entry name" value="CheY-like_superfamily"/>
</dbReference>
<dbReference type="CDD" id="cd00088">
    <property type="entry name" value="HPT"/>
    <property type="match status" value="1"/>
</dbReference>
<dbReference type="InterPro" id="IPR036890">
    <property type="entry name" value="HATPase_C_sf"/>
</dbReference>
<dbReference type="PANTHER" id="PTHR43395">
    <property type="entry name" value="SENSOR HISTIDINE KINASE CHEA"/>
    <property type="match status" value="1"/>
</dbReference>
<dbReference type="EMBL" id="QBMN01000274">
    <property type="protein sequence ID" value="PZO33125.1"/>
    <property type="molecule type" value="Genomic_DNA"/>
</dbReference>
<dbReference type="PROSITE" id="PS50851">
    <property type="entry name" value="CHEW"/>
    <property type="match status" value="1"/>
</dbReference>
<dbReference type="EC" id="2.7.13.3" evidence="2"/>